<keyword evidence="1 4" id="KW-0812">Transmembrane</keyword>
<evidence type="ECO:0000259" key="5">
    <source>
        <dbReference type="PROSITE" id="PS50850"/>
    </source>
</evidence>
<dbReference type="CDD" id="cd17355">
    <property type="entry name" value="MFS_YcxA_like"/>
    <property type="match status" value="1"/>
</dbReference>
<dbReference type="InterPro" id="IPR036259">
    <property type="entry name" value="MFS_trans_sf"/>
</dbReference>
<feature type="transmembrane region" description="Helical" evidence="4">
    <location>
        <begin position="269"/>
        <end position="289"/>
    </location>
</feature>
<keyword evidence="2 4" id="KW-1133">Transmembrane helix</keyword>
<feature type="transmembrane region" description="Helical" evidence="4">
    <location>
        <begin position="53"/>
        <end position="73"/>
    </location>
</feature>
<feature type="transmembrane region" description="Helical" evidence="4">
    <location>
        <begin position="14"/>
        <end position="33"/>
    </location>
</feature>
<evidence type="ECO:0000313" key="6">
    <source>
        <dbReference type="EMBL" id="MBW9051040.1"/>
    </source>
</evidence>
<feature type="transmembrane region" description="Helical" evidence="4">
    <location>
        <begin position="230"/>
        <end position="249"/>
    </location>
</feature>
<dbReference type="InterPro" id="IPR011701">
    <property type="entry name" value="MFS"/>
</dbReference>
<dbReference type="EMBL" id="JAEUAK010000001">
    <property type="protein sequence ID" value="MBW9051040.1"/>
    <property type="molecule type" value="Genomic_DNA"/>
</dbReference>
<dbReference type="PROSITE" id="PS50850">
    <property type="entry name" value="MFS"/>
    <property type="match status" value="1"/>
</dbReference>
<dbReference type="InterPro" id="IPR020846">
    <property type="entry name" value="MFS_dom"/>
</dbReference>
<feature type="transmembrane region" description="Helical" evidence="4">
    <location>
        <begin position="85"/>
        <end position="104"/>
    </location>
</feature>
<dbReference type="PANTHER" id="PTHR11360:SF284">
    <property type="entry name" value="EG:103B4.3 PROTEIN-RELATED"/>
    <property type="match status" value="1"/>
</dbReference>
<proteinExistence type="predicted"/>
<dbReference type="PANTHER" id="PTHR11360">
    <property type="entry name" value="MONOCARBOXYLATE TRANSPORTER"/>
    <property type="match status" value="1"/>
</dbReference>
<keyword evidence="3 4" id="KW-0472">Membrane</keyword>
<evidence type="ECO:0000256" key="4">
    <source>
        <dbReference type="SAM" id="Phobius"/>
    </source>
</evidence>
<feature type="transmembrane region" description="Helical" evidence="4">
    <location>
        <begin position="296"/>
        <end position="315"/>
    </location>
</feature>
<organism evidence="6 7">
    <name type="scientific">Rhizobium mesosinicum</name>
    <dbReference type="NCBI Taxonomy" id="335017"/>
    <lineage>
        <taxon>Bacteria</taxon>
        <taxon>Pseudomonadati</taxon>
        <taxon>Pseudomonadota</taxon>
        <taxon>Alphaproteobacteria</taxon>
        <taxon>Hyphomicrobiales</taxon>
        <taxon>Rhizobiaceae</taxon>
        <taxon>Rhizobium/Agrobacterium group</taxon>
        <taxon>Rhizobium</taxon>
    </lineage>
</organism>
<feature type="transmembrane region" description="Helical" evidence="4">
    <location>
        <begin position="145"/>
        <end position="166"/>
    </location>
</feature>
<dbReference type="InterPro" id="IPR050327">
    <property type="entry name" value="Proton-linked_MCT"/>
</dbReference>
<dbReference type="SUPFAM" id="SSF103473">
    <property type="entry name" value="MFS general substrate transporter"/>
    <property type="match status" value="1"/>
</dbReference>
<feature type="transmembrane region" description="Helical" evidence="4">
    <location>
        <begin position="352"/>
        <end position="374"/>
    </location>
</feature>
<evidence type="ECO:0000313" key="7">
    <source>
        <dbReference type="Proteomes" id="UP000717752"/>
    </source>
</evidence>
<dbReference type="Pfam" id="PF07690">
    <property type="entry name" value="MFS_1"/>
    <property type="match status" value="1"/>
</dbReference>
<feature type="transmembrane region" description="Helical" evidence="4">
    <location>
        <begin position="386"/>
        <end position="406"/>
    </location>
</feature>
<keyword evidence="7" id="KW-1185">Reference proteome</keyword>
<protein>
    <submittedName>
        <fullName evidence="6">MFS transporter</fullName>
    </submittedName>
</protein>
<evidence type="ECO:0000256" key="1">
    <source>
        <dbReference type="ARBA" id="ARBA00022692"/>
    </source>
</evidence>
<feature type="transmembrane region" description="Helical" evidence="4">
    <location>
        <begin position="321"/>
        <end position="345"/>
    </location>
</feature>
<comment type="caution">
    <text evidence="6">The sequence shown here is derived from an EMBL/GenBank/DDBJ whole genome shotgun (WGS) entry which is preliminary data.</text>
</comment>
<gene>
    <name evidence="6" type="ORF">JNB85_01285</name>
</gene>
<evidence type="ECO:0000256" key="2">
    <source>
        <dbReference type="ARBA" id="ARBA00022989"/>
    </source>
</evidence>
<sequence>MGTVTAAAYSRENFGRWTVVILGFVTLAFSFTVRGSLSLAMPNWQAEFDWSRSSISGIAATAMLVMAAVAPFAGNIADRKGPKGLLTFGLAAIGFGMILVILAGPGSRSWLLPLGFAGIAAFGFGSIAQHVVAAAIAQRFDRNRGLATGVGTAGSTGGQLMLMPVLAAMMQGGDWRSAFVLLAVGCFLLIPFTLVLLRAPVDAVGGSAENHGGESAPFGQSFVTLAKSPVFHAIFWSYTVCGFTTSGVIETHLMPYASFCGFGPVPSATAYGVLSGLNLVGMIAAGWLSDRMHRPLLLAVIYFVRAGTFVLLGFIGDSYPLLILFSVLFGLFDYSTVPVTASYVASRMGVRVLGLSMGLLSAGHAVGGAAGAWAGGLIFDWNQAYGIVWLVSALSSLGAAALVVSLKDGKELDTRGRPDPHISERTVP</sequence>
<reference evidence="6 7" key="1">
    <citation type="journal article" date="2021" name="MBio">
        <title>Poor Competitiveness of Bradyrhizobium in Pigeon Pea Root Colonization in Indian Soils.</title>
        <authorList>
            <person name="Chalasani D."/>
            <person name="Basu A."/>
            <person name="Pullabhotla S.V.S.R.N."/>
            <person name="Jorrin B."/>
            <person name="Neal A.L."/>
            <person name="Poole P.S."/>
            <person name="Podile A.R."/>
            <person name="Tkacz A."/>
        </authorList>
    </citation>
    <scope>NUCLEOTIDE SEQUENCE [LARGE SCALE GENOMIC DNA]</scope>
    <source>
        <strain evidence="6 7">HU56</strain>
    </source>
</reference>
<feature type="domain" description="Major facilitator superfamily (MFS) profile" evidence="5">
    <location>
        <begin position="16"/>
        <end position="410"/>
    </location>
</feature>
<accession>A0ABS7GNQ4</accession>
<feature type="transmembrane region" description="Helical" evidence="4">
    <location>
        <begin position="110"/>
        <end position="133"/>
    </location>
</feature>
<name>A0ABS7GNQ4_9HYPH</name>
<evidence type="ECO:0000256" key="3">
    <source>
        <dbReference type="ARBA" id="ARBA00023136"/>
    </source>
</evidence>
<feature type="transmembrane region" description="Helical" evidence="4">
    <location>
        <begin position="178"/>
        <end position="197"/>
    </location>
</feature>
<dbReference type="RefSeq" id="WP_220332583.1">
    <property type="nucleotide sequence ID" value="NZ_JAEUAK010000001.1"/>
</dbReference>
<dbReference type="Proteomes" id="UP000717752">
    <property type="component" value="Unassembled WGS sequence"/>
</dbReference>
<dbReference type="Gene3D" id="1.20.1250.20">
    <property type="entry name" value="MFS general substrate transporter like domains"/>
    <property type="match status" value="2"/>
</dbReference>